<gene>
    <name evidence="1" type="ORF">LZ536_07115</name>
</gene>
<dbReference type="EMBL" id="JAMGBD010000001">
    <property type="protein sequence ID" value="MCL6683667.1"/>
    <property type="molecule type" value="Genomic_DNA"/>
</dbReference>
<evidence type="ECO:0000313" key="2">
    <source>
        <dbReference type="Proteomes" id="UP001165363"/>
    </source>
</evidence>
<accession>A0ABT0RLY7</accession>
<sequence length="63" mass="6848">MGPFHHALVKETIEALRRNVEALRELEQEGVPDPEALASLEAARSILIKAQEVVGCFGELPPA</sequence>
<protein>
    <submittedName>
        <fullName evidence="1">Uncharacterized protein</fullName>
    </submittedName>
</protein>
<name>A0ABT0RLY7_9SPHN</name>
<comment type="caution">
    <text evidence="1">The sequence shown here is derived from an EMBL/GenBank/DDBJ whole genome shotgun (WGS) entry which is preliminary data.</text>
</comment>
<evidence type="ECO:0000313" key="1">
    <source>
        <dbReference type="EMBL" id="MCL6683667.1"/>
    </source>
</evidence>
<organism evidence="1 2">
    <name type="scientific">Sphingomonas alba</name>
    <dbReference type="NCBI Taxonomy" id="2908208"/>
    <lineage>
        <taxon>Bacteria</taxon>
        <taxon>Pseudomonadati</taxon>
        <taxon>Pseudomonadota</taxon>
        <taxon>Alphaproteobacteria</taxon>
        <taxon>Sphingomonadales</taxon>
        <taxon>Sphingomonadaceae</taxon>
        <taxon>Sphingomonas</taxon>
    </lineage>
</organism>
<reference evidence="1" key="1">
    <citation type="submission" date="2022-05" db="EMBL/GenBank/DDBJ databases">
        <authorList>
            <person name="Jo J.-H."/>
            <person name="Im W.-T."/>
        </authorList>
    </citation>
    <scope>NUCLEOTIDE SEQUENCE</scope>
    <source>
        <strain evidence="1">SE158</strain>
    </source>
</reference>
<keyword evidence="2" id="KW-1185">Reference proteome</keyword>
<proteinExistence type="predicted"/>
<dbReference type="Proteomes" id="UP001165363">
    <property type="component" value="Unassembled WGS sequence"/>
</dbReference>
<dbReference type="RefSeq" id="WP_249847713.1">
    <property type="nucleotide sequence ID" value="NZ_JAMGBD010000001.1"/>
</dbReference>